<reference evidence="3" key="1">
    <citation type="journal article" date="2023" name="Nat. Commun.">
        <title>Diploid and tetraploid genomes of Acorus and the evolution of monocots.</title>
        <authorList>
            <person name="Ma L."/>
            <person name="Liu K.W."/>
            <person name="Li Z."/>
            <person name="Hsiao Y.Y."/>
            <person name="Qi Y."/>
            <person name="Fu T."/>
            <person name="Tang G.D."/>
            <person name="Zhang D."/>
            <person name="Sun W.H."/>
            <person name="Liu D.K."/>
            <person name="Li Y."/>
            <person name="Chen G.Z."/>
            <person name="Liu X.D."/>
            <person name="Liao X.Y."/>
            <person name="Jiang Y.T."/>
            <person name="Yu X."/>
            <person name="Hao Y."/>
            <person name="Huang J."/>
            <person name="Zhao X.W."/>
            <person name="Ke S."/>
            <person name="Chen Y.Y."/>
            <person name="Wu W.L."/>
            <person name="Hsu J.L."/>
            <person name="Lin Y.F."/>
            <person name="Huang M.D."/>
            <person name="Li C.Y."/>
            <person name="Huang L."/>
            <person name="Wang Z.W."/>
            <person name="Zhao X."/>
            <person name="Zhong W.Y."/>
            <person name="Peng D.H."/>
            <person name="Ahmad S."/>
            <person name="Lan S."/>
            <person name="Zhang J.S."/>
            <person name="Tsai W.C."/>
            <person name="Van de Peer Y."/>
            <person name="Liu Z.J."/>
        </authorList>
    </citation>
    <scope>NUCLEOTIDE SEQUENCE</scope>
    <source>
        <strain evidence="3">CP</strain>
    </source>
</reference>
<dbReference type="Proteomes" id="UP001180020">
    <property type="component" value="Unassembled WGS sequence"/>
</dbReference>
<dbReference type="PANTHER" id="PTHR10366">
    <property type="entry name" value="NAD DEPENDENT EPIMERASE/DEHYDRATASE"/>
    <property type="match status" value="1"/>
</dbReference>
<reference evidence="3" key="2">
    <citation type="submission" date="2023-06" db="EMBL/GenBank/DDBJ databases">
        <authorList>
            <person name="Ma L."/>
            <person name="Liu K.-W."/>
            <person name="Li Z."/>
            <person name="Hsiao Y.-Y."/>
            <person name="Qi Y."/>
            <person name="Fu T."/>
            <person name="Tang G."/>
            <person name="Zhang D."/>
            <person name="Sun W.-H."/>
            <person name="Liu D.-K."/>
            <person name="Li Y."/>
            <person name="Chen G.-Z."/>
            <person name="Liu X.-D."/>
            <person name="Liao X.-Y."/>
            <person name="Jiang Y.-T."/>
            <person name="Yu X."/>
            <person name="Hao Y."/>
            <person name="Huang J."/>
            <person name="Zhao X.-W."/>
            <person name="Ke S."/>
            <person name="Chen Y.-Y."/>
            <person name="Wu W.-L."/>
            <person name="Hsu J.-L."/>
            <person name="Lin Y.-F."/>
            <person name="Huang M.-D."/>
            <person name="Li C.-Y."/>
            <person name="Huang L."/>
            <person name="Wang Z.-W."/>
            <person name="Zhao X."/>
            <person name="Zhong W.-Y."/>
            <person name="Peng D.-H."/>
            <person name="Ahmad S."/>
            <person name="Lan S."/>
            <person name="Zhang J.-S."/>
            <person name="Tsai W.-C."/>
            <person name="Van De Peer Y."/>
            <person name="Liu Z.-J."/>
        </authorList>
    </citation>
    <scope>NUCLEOTIDE SEQUENCE</scope>
    <source>
        <strain evidence="3">CP</strain>
        <tissue evidence="3">Leaves</tissue>
    </source>
</reference>
<dbReference type="Gene3D" id="3.40.50.720">
    <property type="entry name" value="NAD(P)-binding Rossmann-like Domain"/>
    <property type="match status" value="1"/>
</dbReference>
<dbReference type="InterPro" id="IPR050425">
    <property type="entry name" value="NAD(P)_dehydrat-like"/>
</dbReference>
<comment type="caution">
    <text evidence="3">The sequence shown here is derived from an EMBL/GenBank/DDBJ whole genome shotgun (WGS) entry which is preliminary data.</text>
</comment>
<dbReference type="Pfam" id="PF01370">
    <property type="entry name" value="Epimerase"/>
    <property type="match status" value="1"/>
</dbReference>
<dbReference type="PANTHER" id="PTHR10366:SF821">
    <property type="entry name" value="TETRAKETIDE ALPHA-PYRONE REDUCTASE 1"/>
    <property type="match status" value="1"/>
</dbReference>
<evidence type="ECO:0000256" key="1">
    <source>
        <dbReference type="ARBA" id="ARBA00023002"/>
    </source>
</evidence>
<dbReference type="EMBL" id="JAUJYO010000006">
    <property type="protein sequence ID" value="KAK1313414.1"/>
    <property type="molecule type" value="Genomic_DNA"/>
</dbReference>
<keyword evidence="4" id="KW-1185">Reference proteome</keyword>
<keyword evidence="1" id="KW-0560">Oxidoreductase</keyword>
<evidence type="ECO:0000313" key="4">
    <source>
        <dbReference type="Proteomes" id="UP001180020"/>
    </source>
</evidence>
<dbReference type="InterPro" id="IPR036291">
    <property type="entry name" value="NAD(P)-bd_dom_sf"/>
</dbReference>
<accession>A0AAV9EIS9</accession>
<dbReference type="InterPro" id="IPR001509">
    <property type="entry name" value="Epimerase_deHydtase"/>
</dbReference>
<dbReference type="AlphaFoldDB" id="A0AAV9EIS9"/>
<evidence type="ECO:0000259" key="2">
    <source>
        <dbReference type="Pfam" id="PF01370"/>
    </source>
</evidence>
<feature type="domain" description="NAD-dependent epimerase/dehydratase" evidence="2">
    <location>
        <begin position="11"/>
        <end position="248"/>
    </location>
</feature>
<sequence length="328" mass="36613">MDPKASAKGRVCVTGASGFLASWLIKLLLQAGYHVIGTVRDPGNHDKVSHLWELEGAKEQLKLVKADLMEDGSFDEAIAGCKGVFHLASPVVTVKSDPKAEILDPAVRGTLNVLKSCKKNKSLRRIVLTSSSSTVRVRDDIDPNVALDESSWSSIELCERLQVWYAMGKILAEKAAWEFAKANELDMVVVLPTFIIGPSLSPDLCYTALDVLDLLKGETKKFAMHGRMGYVHIDDAARCHIFVYENINAWGRHLCSSKVLDNDELGAFLAKRYPYLPIPTRFEDFYGGKQSYEYNTSKLRKMGFQFKGLEEMFDDCIGSLKDQGYLKY</sequence>
<organism evidence="3 4">
    <name type="scientific">Acorus calamus</name>
    <name type="common">Sweet flag</name>
    <dbReference type="NCBI Taxonomy" id="4465"/>
    <lineage>
        <taxon>Eukaryota</taxon>
        <taxon>Viridiplantae</taxon>
        <taxon>Streptophyta</taxon>
        <taxon>Embryophyta</taxon>
        <taxon>Tracheophyta</taxon>
        <taxon>Spermatophyta</taxon>
        <taxon>Magnoliopsida</taxon>
        <taxon>Liliopsida</taxon>
        <taxon>Acoraceae</taxon>
        <taxon>Acorus</taxon>
    </lineage>
</organism>
<dbReference type="FunFam" id="3.40.50.720:FF:000085">
    <property type="entry name" value="Dihydroflavonol reductase"/>
    <property type="match status" value="1"/>
</dbReference>
<dbReference type="GO" id="GO:0016616">
    <property type="term" value="F:oxidoreductase activity, acting on the CH-OH group of donors, NAD or NADP as acceptor"/>
    <property type="evidence" value="ECO:0007669"/>
    <property type="project" value="TreeGrafter"/>
</dbReference>
<dbReference type="CDD" id="cd08958">
    <property type="entry name" value="FR_SDR_e"/>
    <property type="match status" value="1"/>
</dbReference>
<evidence type="ECO:0000313" key="3">
    <source>
        <dbReference type="EMBL" id="KAK1313414.1"/>
    </source>
</evidence>
<protein>
    <submittedName>
        <fullName evidence="3">Tetraketide alpha-pyrone reductase 1</fullName>
    </submittedName>
</protein>
<gene>
    <name evidence="3" type="primary">TKPR1</name>
    <name evidence="3" type="ORF">QJS10_CPA06g01649</name>
</gene>
<dbReference type="SUPFAM" id="SSF51735">
    <property type="entry name" value="NAD(P)-binding Rossmann-fold domains"/>
    <property type="match status" value="1"/>
</dbReference>
<proteinExistence type="predicted"/>
<name>A0AAV9EIS9_ACOCL</name>